<dbReference type="InterPro" id="IPR036188">
    <property type="entry name" value="FAD/NAD-bd_sf"/>
</dbReference>
<dbReference type="Gene3D" id="3.50.50.60">
    <property type="entry name" value="FAD/NAD(P)-binding domain"/>
    <property type="match status" value="2"/>
</dbReference>
<dbReference type="InterPro" id="IPR051209">
    <property type="entry name" value="FAD-bind_Monooxygenase_sf"/>
</dbReference>
<dbReference type="Pfam" id="PF13738">
    <property type="entry name" value="Pyr_redox_3"/>
    <property type="match status" value="1"/>
</dbReference>
<evidence type="ECO:0000313" key="2">
    <source>
        <dbReference type="Proteomes" id="UP001163203"/>
    </source>
</evidence>
<accession>A0ABY7B7Q6</accession>
<reference evidence="1" key="1">
    <citation type="submission" date="2022-11" db="EMBL/GenBank/DDBJ databases">
        <authorList>
            <person name="Mo P."/>
        </authorList>
    </citation>
    <scope>NUCLEOTIDE SEQUENCE</scope>
    <source>
        <strain evidence="1">HUAS 11-8</strain>
    </source>
</reference>
<keyword evidence="2" id="KW-1185">Reference proteome</keyword>
<evidence type="ECO:0000313" key="1">
    <source>
        <dbReference type="EMBL" id="WAL68370.1"/>
    </source>
</evidence>
<dbReference type="PANTHER" id="PTHR42877:SF4">
    <property type="entry name" value="FAD_NAD(P)-BINDING DOMAIN-CONTAINING PROTEIN-RELATED"/>
    <property type="match status" value="1"/>
</dbReference>
<organism evidence="1 2">
    <name type="scientific">Amycolatopsis cynarae</name>
    <dbReference type="NCBI Taxonomy" id="2995223"/>
    <lineage>
        <taxon>Bacteria</taxon>
        <taxon>Bacillati</taxon>
        <taxon>Actinomycetota</taxon>
        <taxon>Actinomycetes</taxon>
        <taxon>Pseudonocardiales</taxon>
        <taxon>Pseudonocardiaceae</taxon>
        <taxon>Amycolatopsis</taxon>
    </lineage>
</organism>
<gene>
    <name evidence="1" type="ORF">ORV05_11560</name>
</gene>
<dbReference type="SUPFAM" id="SSF51905">
    <property type="entry name" value="FAD/NAD(P)-binding domain"/>
    <property type="match status" value="2"/>
</dbReference>
<dbReference type="RefSeq" id="WP_268758463.1">
    <property type="nucleotide sequence ID" value="NZ_CP113836.1"/>
</dbReference>
<dbReference type="Proteomes" id="UP001163203">
    <property type="component" value="Chromosome"/>
</dbReference>
<proteinExistence type="predicted"/>
<dbReference type="PANTHER" id="PTHR42877">
    <property type="entry name" value="L-ORNITHINE N(5)-MONOOXYGENASE-RELATED"/>
    <property type="match status" value="1"/>
</dbReference>
<sequence length="483" mass="53740">MEHHPIVIIGAGFGGLGLGVRLRQAGIRDFVILERTANLGGTWSRNTYPGAACDVPSSLYSYSFAPNPGWSRKYGRQPEILDYLRRTAEDHGVTGHLRLETEVLKARFDEDARHWHVTTSSGELTAGILVSAVGAFAEASVPEISGLAGFGGTIFHTLHWDHDHDLTGERVAVIGTGATAVQVVPEVQKSARELRVFQRSAPWIVPRLDRTITPAEKLAFRALPVAQRLHRGGWYAAIESFGLPGFVSTKFRHPFEVLGRLQLLRQVRDPELRARLTPDYMIGCKRAIFSDTYYPALCQDNVELVTERIEEVRPHGIITADGTEHEVDTIILATGFTATPALMDRIEGTGGRTVLDAYRERPQSYLGAANAGFPNMFTVLGPFGAAANQSAIYMIEGQIDYIVDAVRRLREAGYRRVEVRREVQEAFVDEVHARSGSGTWLKGGCSSYYTNGRGANSGLYPNWSFEYRRRTRRFDIENYEVSR</sequence>
<protein>
    <submittedName>
        <fullName evidence="1">NAD(P)/FAD-dependent oxidoreductase</fullName>
    </submittedName>
</protein>
<name>A0ABY7B7Q6_9PSEU</name>
<dbReference type="EMBL" id="CP113836">
    <property type="protein sequence ID" value="WAL68370.1"/>
    <property type="molecule type" value="Genomic_DNA"/>
</dbReference>